<reference evidence="10" key="2">
    <citation type="journal article" date="2023" name="BMC Genomics">
        <title>Pest status, molecular evolution, and epigenetic factors derived from the genome assembly of Frankliniella fusca, a thysanopteran phytovirus vector.</title>
        <authorList>
            <person name="Catto M.A."/>
            <person name="Labadie P.E."/>
            <person name="Jacobson A.L."/>
            <person name="Kennedy G.G."/>
            <person name="Srinivasan R."/>
            <person name="Hunt B.G."/>
        </authorList>
    </citation>
    <scope>NUCLEOTIDE SEQUENCE</scope>
    <source>
        <strain evidence="10">PL_HMW_Pooled</strain>
    </source>
</reference>
<evidence type="ECO:0000313" key="11">
    <source>
        <dbReference type="Proteomes" id="UP001219518"/>
    </source>
</evidence>
<keyword evidence="6" id="KW-0378">Hydrolase</keyword>
<gene>
    <name evidence="10" type="ORF">KUF71_013233</name>
</gene>
<dbReference type="AlphaFoldDB" id="A0AAE1HQL4"/>
<evidence type="ECO:0000313" key="10">
    <source>
        <dbReference type="EMBL" id="KAK3924960.1"/>
    </source>
</evidence>
<evidence type="ECO:0000256" key="1">
    <source>
        <dbReference type="ARBA" id="ARBA00012493"/>
    </source>
</evidence>
<dbReference type="Gene3D" id="2.40.70.10">
    <property type="entry name" value="Acid Proteases"/>
    <property type="match status" value="1"/>
</dbReference>
<protein>
    <recommendedName>
        <fullName evidence="1">RNA-directed DNA polymerase</fullName>
        <ecNumber evidence="1">2.7.7.49</ecNumber>
    </recommendedName>
</protein>
<dbReference type="EMBL" id="JAHWGI010001208">
    <property type="protein sequence ID" value="KAK3924960.1"/>
    <property type="molecule type" value="Genomic_DNA"/>
</dbReference>
<dbReference type="Proteomes" id="UP001219518">
    <property type="component" value="Unassembled WGS sequence"/>
</dbReference>
<sequence>MAEARGGFGHFKPYGSADIEQYLKRFTSYLFTWGVVAPEPVSENAKPEDKKKYEDDLKTYNGKRKRWLLAEIGPEAYSVLDGLCGAGDPESKSVEDLEKMLKTHFKPKRNKNSEREKFYARKQGQNESVSEFSVALYQLSKFCEFGTGLDDILQTQFINNLKSSKLKEKVSEGKATFNEVISEAAKYEQLYESVQPQAAIMKVQQKKNQDSKKKPANSGGEEKKNNEKKKSRNFDINKTCKKPKKKPEKKEVKVILLEEPEHPDSHFELFPVTSTTSDRVQIRVVVNGIPLVMELDTAAKASTIDKATYQRFFATVPLRPTATLIWGNPLPMLGEIEVKVEYNGMVKMLPLCVVDKNFPSLYGLPWIRELRPDFESLFPETKQIYSVSSTDEKLLTAELRRRYPVVFGGETTPIKGFEVSLVLKEGAQPVFRGPRNLSIPLREPTKRALDSMEKAGYIVKCEPGPWGTPIVPVRKKEGEVRICGDFSVTLNPHLEVTGRALPLIDDLSTVNGKYFCILDMKLAYLQLQLSPASQELCKLSTLFGSYKCLRMPFGIASAPNAFQEIISSILTGVENCFKYLDDILLWGKDKEECIQVLHAVLSRMEKFHVKLNLSKSKFLQTKVIYLGFQLDEFGSRPNPAKMDELLKKPVPQDHAQLSSFIGMITFFHKYGENLSTVLHPLYQLKQSATFYWGKREQAAYDKALKLLSTMVLVPYSLDRPLRLTSDASPVGAGCVLSHVTVDGKEEPIAFGSKMFSKAELNYPVHEKEGAALIFGIKHFDKYLTGRKFEIVSDNKPLVAIFSDKSHQRPLAAARLQRWQLLLSAHQYTIVHRKSEEIAHADYLSRFPSQNFEEVEGEVYWVSQLPGELMSAVDIAEHSSRDPLLQKVLKNVMYGWPDKCLEEDLKPFHKIRLELTAENNCVLWGGRVVIPLSLQLKWVPGQIESVESSVSYNVQVKDRVRQVSSSHLRPRSPRAGCIEEDPLAGLRHSTNPQVPEGIPEIIPPTAILEQPVPTSIPASPVGESNVLETPKKTPIVQETPGTPVVEVPKTPVRPASVVKNTPKVVKQPLIPVAEDIPVFSRRGRQIIRPKRLLD</sequence>
<dbReference type="GO" id="GO:0003964">
    <property type="term" value="F:RNA-directed DNA polymerase activity"/>
    <property type="evidence" value="ECO:0007669"/>
    <property type="project" value="UniProtKB-KW"/>
</dbReference>
<keyword evidence="5" id="KW-0255">Endonuclease</keyword>
<keyword evidence="3" id="KW-0548">Nucleotidyltransferase</keyword>
<evidence type="ECO:0000259" key="9">
    <source>
        <dbReference type="PROSITE" id="PS50878"/>
    </source>
</evidence>
<feature type="region of interest" description="Disordered" evidence="8">
    <location>
        <begin position="202"/>
        <end position="247"/>
    </location>
</feature>
<dbReference type="EC" id="2.7.7.49" evidence="1"/>
<evidence type="ECO:0000256" key="4">
    <source>
        <dbReference type="ARBA" id="ARBA00022722"/>
    </source>
</evidence>
<dbReference type="PANTHER" id="PTHR37984">
    <property type="entry name" value="PROTEIN CBG26694"/>
    <property type="match status" value="1"/>
</dbReference>
<dbReference type="Gene3D" id="3.30.70.270">
    <property type="match status" value="2"/>
</dbReference>
<dbReference type="Pfam" id="PF00078">
    <property type="entry name" value="RVT_1"/>
    <property type="match status" value="1"/>
</dbReference>
<keyword evidence="7" id="KW-0695">RNA-directed DNA polymerase</keyword>
<dbReference type="GO" id="GO:0004519">
    <property type="term" value="F:endonuclease activity"/>
    <property type="evidence" value="ECO:0007669"/>
    <property type="project" value="UniProtKB-KW"/>
</dbReference>
<feature type="domain" description="Reverse transcriptase" evidence="9">
    <location>
        <begin position="454"/>
        <end position="630"/>
    </location>
</feature>
<keyword evidence="2" id="KW-0808">Transferase</keyword>
<keyword evidence="11" id="KW-1185">Reference proteome</keyword>
<evidence type="ECO:0000256" key="7">
    <source>
        <dbReference type="ARBA" id="ARBA00022918"/>
    </source>
</evidence>
<name>A0AAE1HQL4_9NEOP</name>
<dbReference type="Pfam" id="PF17917">
    <property type="entry name" value="RT_RNaseH"/>
    <property type="match status" value="1"/>
</dbReference>
<evidence type="ECO:0000256" key="5">
    <source>
        <dbReference type="ARBA" id="ARBA00022759"/>
    </source>
</evidence>
<reference evidence="10" key="1">
    <citation type="submission" date="2021-07" db="EMBL/GenBank/DDBJ databases">
        <authorList>
            <person name="Catto M.A."/>
            <person name="Jacobson A."/>
            <person name="Kennedy G."/>
            <person name="Labadie P."/>
            <person name="Hunt B.G."/>
            <person name="Srinivasan R."/>
        </authorList>
    </citation>
    <scope>NUCLEOTIDE SEQUENCE</scope>
    <source>
        <strain evidence="10">PL_HMW_Pooled</strain>
        <tissue evidence="10">Head</tissue>
    </source>
</reference>
<keyword evidence="4" id="KW-0540">Nuclease</keyword>
<proteinExistence type="predicted"/>
<dbReference type="CDD" id="cd09274">
    <property type="entry name" value="RNase_HI_RT_Ty3"/>
    <property type="match status" value="1"/>
</dbReference>
<evidence type="ECO:0000256" key="8">
    <source>
        <dbReference type="SAM" id="MobiDB-lite"/>
    </source>
</evidence>
<dbReference type="PANTHER" id="PTHR37984:SF13">
    <property type="entry name" value="RIBONUCLEASE H"/>
    <property type="match status" value="1"/>
</dbReference>
<dbReference type="InterPro" id="IPR041373">
    <property type="entry name" value="RT_RNaseH"/>
</dbReference>
<dbReference type="CDD" id="cd01647">
    <property type="entry name" value="RT_LTR"/>
    <property type="match status" value="1"/>
</dbReference>
<dbReference type="SUPFAM" id="SSF56672">
    <property type="entry name" value="DNA/RNA polymerases"/>
    <property type="match status" value="1"/>
</dbReference>
<dbReference type="InterPro" id="IPR043502">
    <property type="entry name" value="DNA/RNA_pol_sf"/>
</dbReference>
<comment type="caution">
    <text evidence="10">The sequence shown here is derived from an EMBL/GenBank/DDBJ whole genome shotgun (WGS) entry which is preliminary data.</text>
</comment>
<dbReference type="InterPro" id="IPR050951">
    <property type="entry name" value="Retrovirus_Pol_polyprotein"/>
</dbReference>
<evidence type="ECO:0000256" key="3">
    <source>
        <dbReference type="ARBA" id="ARBA00022695"/>
    </source>
</evidence>
<dbReference type="InterPro" id="IPR021109">
    <property type="entry name" value="Peptidase_aspartic_dom_sf"/>
</dbReference>
<dbReference type="SUPFAM" id="SSF50630">
    <property type="entry name" value="Acid proteases"/>
    <property type="match status" value="1"/>
</dbReference>
<accession>A0AAE1HQL4</accession>
<dbReference type="Gene3D" id="3.10.10.10">
    <property type="entry name" value="HIV Type 1 Reverse Transcriptase, subunit A, domain 1"/>
    <property type="match status" value="1"/>
</dbReference>
<evidence type="ECO:0000256" key="6">
    <source>
        <dbReference type="ARBA" id="ARBA00022801"/>
    </source>
</evidence>
<evidence type="ECO:0000256" key="2">
    <source>
        <dbReference type="ARBA" id="ARBA00022679"/>
    </source>
</evidence>
<organism evidence="10 11">
    <name type="scientific">Frankliniella fusca</name>
    <dbReference type="NCBI Taxonomy" id="407009"/>
    <lineage>
        <taxon>Eukaryota</taxon>
        <taxon>Metazoa</taxon>
        <taxon>Ecdysozoa</taxon>
        <taxon>Arthropoda</taxon>
        <taxon>Hexapoda</taxon>
        <taxon>Insecta</taxon>
        <taxon>Pterygota</taxon>
        <taxon>Neoptera</taxon>
        <taxon>Paraneoptera</taxon>
        <taxon>Thysanoptera</taxon>
        <taxon>Terebrantia</taxon>
        <taxon>Thripoidea</taxon>
        <taxon>Thripidae</taxon>
        <taxon>Frankliniella</taxon>
    </lineage>
</organism>
<dbReference type="PROSITE" id="PS50878">
    <property type="entry name" value="RT_POL"/>
    <property type="match status" value="1"/>
</dbReference>
<dbReference type="InterPro" id="IPR000477">
    <property type="entry name" value="RT_dom"/>
</dbReference>
<dbReference type="GO" id="GO:0016787">
    <property type="term" value="F:hydrolase activity"/>
    <property type="evidence" value="ECO:0007669"/>
    <property type="project" value="UniProtKB-KW"/>
</dbReference>
<dbReference type="InterPro" id="IPR043128">
    <property type="entry name" value="Rev_trsase/Diguanyl_cyclase"/>
</dbReference>